<keyword evidence="3" id="KW-0238">DNA-binding</keyword>
<proteinExistence type="predicted"/>
<comment type="caution">
    <text evidence="3">The sequence shown here is derived from an EMBL/GenBank/DDBJ whole genome shotgun (WGS) entry which is preliminary data.</text>
</comment>
<organism evidence="3 4">
    <name type="scientific">Leucobacter aridicollis</name>
    <dbReference type="NCBI Taxonomy" id="283878"/>
    <lineage>
        <taxon>Bacteria</taxon>
        <taxon>Bacillati</taxon>
        <taxon>Actinomycetota</taxon>
        <taxon>Actinomycetes</taxon>
        <taxon>Micrococcales</taxon>
        <taxon>Microbacteriaceae</taxon>
        <taxon>Leucobacter</taxon>
    </lineage>
</organism>
<reference evidence="3 4" key="1">
    <citation type="submission" date="2020-07" db="EMBL/GenBank/DDBJ databases">
        <title>Sequencing the genomes of 1000 actinobacteria strains.</title>
        <authorList>
            <person name="Klenk H.-P."/>
        </authorList>
    </citation>
    <scope>NUCLEOTIDE SEQUENCE [LARGE SCALE GENOMIC DNA]</scope>
    <source>
        <strain evidence="3 4">DSM 17380</strain>
    </source>
</reference>
<dbReference type="AlphaFoldDB" id="A0A852RNB9"/>
<dbReference type="GO" id="GO:0003700">
    <property type="term" value="F:DNA-binding transcription factor activity"/>
    <property type="evidence" value="ECO:0007669"/>
    <property type="project" value="InterPro"/>
</dbReference>
<dbReference type="GO" id="GO:0003677">
    <property type="term" value="F:DNA binding"/>
    <property type="evidence" value="ECO:0007669"/>
    <property type="project" value="UniProtKB-KW"/>
</dbReference>
<name>A0A852RNB9_9MICO</name>
<evidence type="ECO:0000256" key="1">
    <source>
        <dbReference type="SAM" id="MobiDB-lite"/>
    </source>
</evidence>
<dbReference type="Gene3D" id="1.10.10.10">
    <property type="entry name" value="Winged helix-like DNA-binding domain superfamily/Winged helix DNA-binding domain"/>
    <property type="match status" value="1"/>
</dbReference>
<dbReference type="Proteomes" id="UP000586095">
    <property type="component" value="Unassembled WGS sequence"/>
</dbReference>
<dbReference type="InterPro" id="IPR039422">
    <property type="entry name" value="MarR/SlyA-like"/>
</dbReference>
<dbReference type="RefSeq" id="WP_121076508.1">
    <property type="nucleotide sequence ID" value="NZ_BAAALZ010000001.1"/>
</dbReference>
<protein>
    <submittedName>
        <fullName evidence="3">DNA-binding MarR family transcriptional regulator</fullName>
    </submittedName>
</protein>
<dbReference type="Pfam" id="PF12802">
    <property type="entry name" value="MarR_2"/>
    <property type="match status" value="1"/>
</dbReference>
<dbReference type="PROSITE" id="PS50995">
    <property type="entry name" value="HTH_MARR_2"/>
    <property type="match status" value="1"/>
</dbReference>
<evidence type="ECO:0000313" key="3">
    <source>
        <dbReference type="EMBL" id="NYD28142.1"/>
    </source>
</evidence>
<feature type="compositionally biased region" description="Basic and acidic residues" evidence="1">
    <location>
        <begin position="155"/>
        <end position="170"/>
    </location>
</feature>
<keyword evidence="4" id="KW-1185">Reference proteome</keyword>
<dbReference type="InterPro" id="IPR036388">
    <property type="entry name" value="WH-like_DNA-bd_sf"/>
</dbReference>
<gene>
    <name evidence="3" type="ORF">BJ960_002945</name>
</gene>
<dbReference type="PANTHER" id="PTHR33164:SF57">
    <property type="entry name" value="MARR-FAMILY TRANSCRIPTIONAL REGULATOR"/>
    <property type="match status" value="1"/>
</dbReference>
<dbReference type="SUPFAM" id="SSF46785">
    <property type="entry name" value="Winged helix' DNA-binding domain"/>
    <property type="match status" value="1"/>
</dbReference>
<evidence type="ECO:0000259" key="2">
    <source>
        <dbReference type="PROSITE" id="PS50995"/>
    </source>
</evidence>
<dbReference type="SMART" id="SM00347">
    <property type="entry name" value="HTH_MARR"/>
    <property type="match status" value="1"/>
</dbReference>
<accession>A0A852RNB9</accession>
<dbReference type="InterPro" id="IPR000835">
    <property type="entry name" value="HTH_MarR-typ"/>
</dbReference>
<dbReference type="EMBL" id="JACCBD010000001">
    <property type="protein sequence ID" value="NYD28142.1"/>
    <property type="molecule type" value="Genomic_DNA"/>
</dbReference>
<evidence type="ECO:0000313" key="4">
    <source>
        <dbReference type="Proteomes" id="UP000586095"/>
    </source>
</evidence>
<dbReference type="PANTHER" id="PTHR33164">
    <property type="entry name" value="TRANSCRIPTIONAL REGULATOR, MARR FAMILY"/>
    <property type="match status" value="1"/>
</dbReference>
<feature type="domain" description="HTH marR-type" evidence="2">
    <location>
        <begin position="8"/>
        <end position="145"/>
    </location>
</feature>
<dbReference type="InterPro" id="IPR036390">
    <property type="entry name" value="WH_DNA-bd_sf"/>
</dbReference>
<feature type="region of interest" description="Disordered" evidence="1">
    <location>
        <begin position="149"/>
        <end position="170"/>
    </location>
</feature>
<sequence>MSFASPEEEIVAGIISEFTEAFAFSRTRWTRYANEVSSELSGVSMLVLQIVFRRGPITATGVSHWLDMDKSLVSRHVAKLRELDLVIATESPEDRRVQLLTVSEHATVLLNGVRERWSNAYRERLADWSDEELESLRAGLHRFNASADKLPVDGPDARCSKHAGDGDSAA</sequence>
<dbReference type="GO" id="GO:0006950">
    <property type="term" value="P:response to stress"/>
    <property type="evidence" value="ECO:0007669"/>
    <property type="project" value="TreeGrafter"/>
</dbReference>